<evidence type="ECO:0000313" key="5">
    <source>
        <dbReference type="Proteomes" id="UP001408789"/>
    </source>
</evidence>
<dbReference type="PANTHER" id="PTHR15913:SF0">
    <property type="entry name" value="MASPARDIN"/>
    <property type="match status" value="1"/>
</dbReference>
<dbReference type="Proteomes" id="UP001408789">
    <property type="component" value="Unassembled WGS sequence"/>
</dbReference>
<dbReference type="InterPro" id="IPR026151">
    <property type="entry name" value="Maspardin"/>
</dbReference>
<dbReference type="GO" id="GO:0005737">
    <property type="term" value="C:cytoplasm"/>
    <property type="evidence" value="ECO:0007669"/>
    <property type="project" value="UniProtKB-SubCell"/>
</dbReference>
<dbReference type="SUPFAM" id="SSF53474">
    <property type="entry name" value="alpha/beta-Hydrolases"/>
    <property type="match status" value="1"/>
</dbReference>
<evidence type="ECO:0000256" key="2">
    <source>
        <dbReference type="ARBA" id="ARBA00022490"/>
    </source>
</evidence>
<comment type="subcellular location">
    <subcellularLocation>
        <location evidence="1">Cytoplasm</location>
    </subcellularLocation>
</comment>
<organism evidence="4 5">
    <name type="scientific">Deinandra increscens subsp. villosa</name>
    <dbReference type="NCBI Taxonomy" id="3103831"/>
    <lineage>
        <taxon>Eukaryota</taxon>
        <taxon>Viridiplantae</taxon>
        <taxon>Streptophyta</taxon>
        <taxon>Embryophyta</taxon>
        <taxon>Tracheophyta</taxon>
        <taxon>Spermatophyta</taxon>
        <taxon>Magnoliopsida</taxon>
        <taxon>eudicotyledons</taxon>
        <taxon>Gunneridae</taxon>
        <taxon>Pentapetalae</taxon>
        <taxon>asterids</taxon>
        <taxon>campanulids</taxon>
        <taxon>Asterales</taxon>
        <taxon>Asteraceae</taxon>
        <taxon>Asteroideae</taxon>
        <taxon>Heliantheae alliance</taxon>
        <taxon>Madieae</taxon>
        <taxon>Madiinae</taxon>
        <taxon>Deinandra</taxon>
    </lineage>
</organism>
<evidence type="ECO:0000256" key="1">
    <source>
        <dbReference type="ARBA" id="ARBA00004496"/>
    </source>
</evidence>
<dbReference type="AlphaFoldDB" id="A0AAP0CAU1"/>
<reference evidence="4 5" key="1">
    <citation type="submission" date="2024-04" db="EMBL/GenBank/DDBJ databases">
        <title>The reference genome of an endangered Asteraceae, Deinandra increscens subsp. villosa, native to the Central Coast of California.</title>
        <authorList>
            <person name="Guilliams M."/>
            <person name="Hasenstab-Lehman K."/>
            <person name="Meyer R."/>
            <person name="Mcevoy S."/>
        </authorList>
    </citation>
    <scope>NUCLEOTIDE SEQUENCE [LARGE SCALE GENOMIC DNA]</scope>
    <source>
        <tissue evidence="4">Leaf</tissue>
    </source>
</reference>
<evidence type="ECO:0000256" key="3">
    <source>
        <dbReference type="SAM" id="MobiDB-lite"/>
    </source>
</evidence>
<keyword evidence="2" id="KW-0963">Cytoplasm</keyword>
<feature type="region of interest" description="Disordered" evidence="3">
    <location>
        <begin position="1"/>
        <end position="34"/>
    </location>
</feature>
<dbReference type="PANTHER" id="PTHR15913">
    <property type="entry name" value="ACID CLUSTER PROTEIN 33"/>
    <property type="match status" value="1"/>
</dbReference>
<name>A0AAP0CAU1_9ASTR</name>
<evidence type="ECO:0000313" key="4">
    <source>
        <dbReference type="EMBL" id="KAK9053449.1"/>
    </source>
</evidence>
<dbReference type="Gene3D" id="3.40.50.1820">
    <property type="entry name" value="alpha/beta hydrolase"/>
    <property type="match status" value="1"/>
</dbReference>
<protein>
    <submittedName>
        <fullName evidence="4">Uncharacterized protein</fullName>
    </submittedName>
</protein>
<comment type="caution">
    <text evidence="4">The sequence shown here is derived from an EMBL/GenBank/DDBJ whole genome shotgun (WGS) entry which is preliminary data.</text>
</comment>
<gene>
    <name evidence="4" type="ORF">SSX86_030083</name>
</gene>
<keyword evidence="5" id="KW-1185">Reference proteome</keyword>
<sequence>MLNGNGILKKSNLGVGSHAVPSMPEQPHVSPNQKSVSFAMPETVLEYYDDSNFEADMEELSVQRSFASDEVAVNATKDGVGSETVAGKVGDSVSSAKVDDTDLGDKQKTIGAYQIGTKQWRYYDFGPKVVPPLICLPGTAGTADVYYKQIMALSIKGYRVISVDIPCVWNSLEWVQAFEKFLDVIDVHHLLM</sequence>
<dbReference type="InterPro" id="IPR029058">
    <property type="entry name" value="AB_hydrolase_fold"/>
</dbReference>
<proteinExistence type="predicted"/>
<accession>A0AAP0CAU1</accession>
<dbReference type="EMBL" id="JBCNJP010000027">
    <property type="protein sequence ID" value="KAK9053449.1"/>
    <property type="molecule type" value="Genomic_DNA"/>
</dbReference>